<name>A0A134B208_9PORP</name>
<dbReference type="STRING" id="322095.HMPREF3185_01883"/>
<evidence type="ECO:0000313" key="1">
    <source>
        <dbReference type="EMBL" id="KXB73945.1"/>
    </source>
</evidence>
<proteinExistence type="predicted"/>
<keyword evidence="2" id="KW-1185">Reference proteome</keyword>
<evidence type="ECO:0000313" key="2">
    <source>
        <dbReference type="Proteomes" id="UP000070224"/>
    </source>
</evidence>
<sequence>MTKAMCLALLTLGVMSCTKQNDAPREELVASSTASLSSENTGEKITLDLSATAEALDLPIAPASEGKALDYQIKNSKKIALKLDENKTEYKLLFILRAVGKAKYTYAVQTWKRNSHNNQLGLREVQITLPENITYAGNNFEAMVFLVPDDFTEQKLVAQNYRFNYQSQKAGSTGLISTANGTSFSMDIPYASDWTPLTKRQHQIAGDELSAPIFRLRPLGALMTYTIRNTREKAMSLTGIKVVSNTLVPQATLDLKDTALERIPAGGRLPWTDYGADYADHSYSYDFPVANLAKGGVSSEALVVWYPTSGAVSRTTFDYNDGTPADPDANVDYPEYTKAQKPEIAARYATTHVYAVGATENGQAITKPNMSIVPIMGTDLALNGGKSYYMDCEVYTQPNIQLGYMAKQPVSYTQDPQRFWMEPVENLSNANVTLHSARNLQEYMDYSDVNNIRMKKPFKFNGVEYNIPTADVMVASGLFRTNAIFHENRFLPSLTRPSVYHNRASYDARGFAPISNGKVQPSRKGRVITYSDVQNHVATSILFRHDTLAANVGRPVRSEHQTVYRLTPKNLQDFRASNGKTRSTMDYLEVKAIYLGKYFVGDVKDFVSESFWTNPANTVNMVERHYFVPGAFAWVSSGANGYWQEAYGGSEAAYWMLASSQWQANSEGKWLASPSIGDIGTYGAEMENWTALANFWSWRVLQLYSTKYQGNNWK</sequence>
<dbReference type="RefSeq" id="WP_060935961.1">
    <property type="nucleotide sequence ID" value="NZ_KQ960463.1"/>
</dbReference>
<dbReference type="EMBL" id="LSDK01000130">
    <property type="protein sequence ID" value="KXB73945.1"/>
    <property type="molecule type" value="Genomic_DNA"/>
</dbReference>
<dbReference type="PATRIC" id="fig|322095.3.peg.1858"/>
<reference evidence="2" key="1">
    <citation type="submission" date="2016-01" db="EMBL/GenBank/DDBJ databases">
        <authorList>
            <person name="Mitreva M."/>
            <person name="Pepin K.H."/>
            <person name="Mihindukulasuriya K.A."/>
            <person name="Fulton R."/>
            <person name="Fronick C."/>
            <person name="O'Laughlin M."/>
            <person name="Miner T."/>
            <person name="Herter B."/>
            <person name="Rosa B.A."/>
            <person name="Cordes M."/>
            <person name="Tomlinson C."/>
            <person name="Wollam A."/>
            <person name="Palsikar V.B."/>
            <person name="Mardis E.R."/>
            <person name="Wilson R.K."/>
        </authorList>
    </citation>
    <scope>NUCLEOTIDE SEQUENCE [LARGE SCALE GENOMIC DNA]</scope>
    <source>
        <strain evidence="2">KA00683</strain>
    </source>
</reference>
<organism evidence="1 2">
    <name type="scientific">Porphyromonas somerae</name>
    <dbReference type="NCBI Taxonomy" id="322095"/>
    <lineage>
        <taxon>Bacteria</taxon>
        <taxon>Pseudomonadati</taxon>
        <taxon>Bacteroidota</taxon>
        <taxon>Bacteroidia</taxon>
        <taxon>Bacteroidales</taxon>
        <taxon>Porphyromonadaceae</taxon>
        <taxon>Porphyromonas</taxon>
    </lineage>
</organism>
<accession>A0A134B208</accession>
<dbReference type="Proteomes" id="UP000070224">
    <property type="component" value="Unassembled WGS sequence"/>
</dbReference>
<dbReference type="PROSITE" id="PS51257">
    <property type="entry name" value="PROKAR_LIPOPROTEIN"/>
    <property type="match status" value="1"/>
</dbReference>
<dbReference type="AlphaFoldDB" id="A0A134B208"/>
<comment type="caution">
    <text evidence="1">The sequence shown here is derived from an EMBL/GenBank/DDBJ whole genome shotgun (WGS) entry which is preliminary data.</text>
</comment>
<protein>
    <submittedName>
        <fullName evidence="1">Uncharacterized protein</fullName>
    </submittedName>
</protein>
<gene>
    <name evidence="1" type="ORF">HMPREF3185_01883</name>
</gene>